<evidence type="ECO:0000313" key="3">
    <source>
        <dbReference type="Proteomes" id="UP001500936"/>
    </source>
</evidence>
<dbReference type="Proteomes" id="UP001500936">
    <property type="component" value="Unassembled WGS sequence"/>
</dbReference>
<dbReference type="PROSITE" id="PS51273">
    <property type="entry name" value="GATASE_TYPE_1"/>
    <property type="match status" value="1"/>
</dbReference>
<feature type="domain" description="Glutamine amidotransferase" evidence="1">
    <location>
        <begin position="39"/>
        <end position="211"/>
    </location>
</feature>
<organism evidence="2 3">
    <name type="scientific">Nibrella viscosa</name>
    <dbReference type="NCBI Taxonomy" id="1084524"/>
    <lineage>
        <taxon>Bacteria</taxon>
        <taxon>Pseudomonadati</taxon>
        <taxon>Bacteroidota</taxon>
        <taxon>Cytophagia</taxon>
        <taxon>Cytophagales</taxon>
        <taxon>Spirosomataceae</taxon>
        <taxon>Nibrella</taxon>
    </lineage>
</organism>
<sequence length="293" mass="34178">MKPIKIAVLDMYNNVPNEGMRCILQLIRRVEGKGHYTLTFHVFNVRANNELPSLDYDIFISTGGPGSPLPSDEPWETRYFDLIDRIFHHNRCHEQKKYLFLICHSFQLVARHLGIGTVSKRKSTSFGIFPMHKTDEGTAEPFFQSLPEPFYAVDSRDYQLTEPDFDRIDEIGAKILCLEKIRPHVNLERAVMAVRFSDEIFGTQFHPEADGEGMLRYFMTDEKKNQIIENYSEEKYYDMVHSLQDPNKIELTESVVLPTFLRHAIEALKAHPDETRVTRIEPIMKLEDKRHFA</sequence>
<dbReference type="InterPro" id="IPR044992">
    <property type="entry name" value="ChyE-like"/>
</dbReference>
<dbReference type="PANTHER" id="PTHR42695">
    <property type="entry name" value="GLUTAMINE AMIDOTRANSFERASE YLR126C-RELATED"/>
    <property type="match status" value="1"/>
</dbReference>
<dbReference type="Gene3D" id="3.40.50.880">
    <property type="match status" value="1"/>
</dbReference>
<gene>
    <name evidence="2" type="ORF">GCM10023187_32620</name>
</gene>
<comment type="caution">
    <text evidence="2">The sequence shown here is derived from an EMBL/GenBank/DDBJ whole genome shotgun (WGS) entry which is preliminary data.</text>
</comment>
<dbReference type="EMBL" id="BAABHB010000006">
    <property type="protein sequence ID" value="GAA4409404.1"/>
    <property type="molecule type" value="Genomic_DNA"/>
</dbReference>
<reference evidence="3" key="1">
    <citation type="journal article" date="2019" name="Int. J. Syst. Evol. Microbiol.">
        <title>The Global Catalogue of Microorganisms (GCM) 10K type strain sequencing project: providing services to taxonomists for standard genome sequencing and annotation.</title>
        <authorList>
            <consortium name="The Broad Institute Genomics Platform"/>
            <consortium name="The Broad Institute Genome Sequencing Center for Infectious Disease"/>
            <person name="Wu L."/>
            <person name="Ma J."/>
        </authorList>
    </citation>
    <scope>NUCLEOTIDE SEQUENCE [LARGE SCALE GENOMIC DNA]</scope>
    <source>
        <strain evidence="3">JCM 17925</strain>
    </source>
</reference>
<proteinExistence type="predicted"/>
<dbReference type="Pfam" id="PF00117">
    <property type="entry name" value="GATase"/>
    <property type="match status" value="1"/>
</dbReference>
<dbReference type="RefSeq" id="WP_345268900.1">
    <property type="nucleotide sequence ID" value="NZ_BAABHB010000006.1"/>
</dbReference>
<protein>
    <recommendedName>
        <fullName evidence="1">Glutamine amidotransferase domain-containing protein</fullName>
    </recommendedName>
</protein>
<dbReference type="InterPro" id="IPR017926">
    <property type="entry name" value="GATASE"/>
</dbReference>
<dbReference type="PANTHER" id="PTHR42695:SF5">
    <property type="entry name" value="GLUTAMINE AMIDOTRANSFERASE YLR126C-RELATED"/>
    <property type="match status" value="1"/>
</dbReference>
<dbReference type="InterPro" id="IPR029062">
    <property type="entry name" value="Class_I_gatase-like"/>
</dbReference>
<dbReference type="SUPFAM" id="SSF52317">
    <property type="entry name" value="Class I glutamine amidotransferase-like"/>
    <property type="match status" value="1"/>
</dbReference>
<evidence type="ECO:0000313" key="2">
    <source>
        <dbReference type="EMBL" id="GAA4409404.1"/>
    </source>
</evidence>
<name>A0ABP8KLQ7_9BACT</name>
<keyword evidence="3" id="KW-1185">Reference proteome</keyword>
<accession>A0ABP8KLQ7</accession>
<evidence type="ECO:0000259" key="1">
    <source>
        <dbReference type="Pfam" id="PF00117"/>
    </source>
</evidence>